<organism evidence="2 3">
    <name type="scientific">Magnusiomyces paraingens</name>
    <dbReference type="NCBI Taxonomy" id="2606893"/>
    <lineage>
        <taxon>Eukaryota</taxon>
        <taxon>Fungi</taxon>
        <taxon>Dikarya</taxon>
        <taxon>Ascomycota</taxon>
        <taxon>Saccharomycotina</taxon>
        <taxon>Dipodascomycetes</taxon>
        <taxon>Dipodascales</taxon>
        <taxon>Dipodascaceae</taxon>
        <taxon>Magnusiomyces</taxon>
    </lineage>
</organism>
<evidence type="ECO:0000313" key="3">
    <source>
        <dbReference type="Proteomes" id="UP000398389"/>
    </source>
</evidence>
<name>A0A5E8BCV8_9ASCO</name>
<dbReference type="RefSeq" id="XP_031852260.1">
    <property type="nucleotide sequence ID" value="XM_031996369.1"/>
</dbReference>
<accession>A0A5E8BCV8</accession>
<dbReference type="Pfam" id="PF17316">
    <property type="entry name" value="Perilipin_2"/>
    <property type="match status" value="1"/>
</dbReference>
<protein>
    <submittedName>
        <fullName evidence="2">Uncharacterized protein</fullName>
    </submittedName>
</protein>
<gene>
    <name evidence="2" type="ORF">SAPINGB_P001648</name>
</gene>
<feature type="region of interest" description="Disordered" evidence="1">
    <location>
        <begin position="1"/>
        <end position="22"/>
    </location>
</feature>
<feature type="region of interest" description="Disordered" evidence="1">
    <location>
        <begin position="304"/>
        <end position="377"/>
    </location>
</feature>
<keyword evidence="3" id="KW-1185">Reference proteome</keyword>
<dbReference type="OrthoDB" id="376826at2759"/>
<dbReference type="EMBL" id="CABVLU010000001">
    <property type="protein sequence ID" value="VVT47311.1"/>
    <property type="molecule type" value="Genomic_DNA"/>
</dbReference>
<proteinExistence type="predicted"/>
<evidence type="ECO:0000256" key="1">
    <source>
        <dbReference type="SAM" id="MobiDB-lite"/>
    </source>
</evidence>
<reference evidence="2 3" key="1">
    <citation type="submission" date="2019-09" db="EMBL/GenBank/DDBJ databases">
        <authorList>
            <person name="Brejova B."/>
        </authorList>
    </citation>
    <scope>NUCLEOTIDE SEQUENCE [LARGE SCALE GENOMIC DNA]</scope>
</reference>
<evidence type="ECO:0000313" key="2">
    <source>
        <dbReference type="EMBL" id="VVT47311.1"/>
    </source>
</evidence>
<sequence>MSTNGSVIADTPQDTPTAPEQSSYPKSLFFTHLYSYPAVNAAVDYATHIPVVQRLSTSARPYLDSLKERSKPISEPVVKRATPVLAKADVFGDKILSRVDENFPLLKTTTPADAVDLARKPYETVKSTAEAYSTAAHDRLSTSVVEPLKKAGERVKEHYTTVYDSKSSTIKSQVDPLIHPLNDRFEFLIKHFFPESSVSLQQEEDQQQAPSEKFVSAEVARTVYLAHVALQQARPLLDVQASHLKTLPEVTRKHILHVYDEKLTAYGKDKIVTGPVYASVATFKQLSGEGVVYAGHVLTSTREGLKSLSKGSTSEGAAATTSAEDIDSGNLDTPTAIPVASATTATTPTNATSSTTSLGSAAAAAANSSPVAVEASA</sequence>
<dbReference type="GeneID" id="43580469"/>
<feature type="compositionally biased region" description="Low complexity" evidence="1">
    <location>
        <begin position="311"/>
        <end position="323"/>
    </location>
</feature>
<dbReference type="AlphaFoldDB" id="A0A5E8BCV8"/>
<dbReference type="Proteomes" id="UP000398389">
    <property type="component" value="Unassembled WGS sequence"/>
</dbReference>
<feature type="compositionally biased region" description="Low complexity" evidence="1">
    <location>
        <begin position="333"/>
        <end position="377"/>
    </location>
</feature>